<evidence type="ECO:0000313" key="12">
    <source>
        <dbReference type="Proteomes" id="UP000821866"/>
    </source>
</evidence>
<evidence type="ECO:0000256" key="6">
    <source>
        <dbReference type="ARBA" id="ARBA00047278"/>
    </source>
</evidence>
<dbReference type="InterPro" id="IPR034262">
    <property type="entry name" value="TRMT2A_RRM"/>
</dbReference>
<keyword evidence="12" id="KW-1185">Reference proteome</keyword>
<comment type="caution">
    <text evidence="8">Lacks conserved residue(s) required for the propagation of feature annotation.</text>
</comment>
<dbReference type="PANTHER" id="PTHR45904:SF2">
    <property type="entry name" value="TRNA (URACIL-5-)-METHYLTRANSFERASE HOMOLOG A"/>
    <property type="match status" value="1"/>
</dbReference>
<dbReference type="AlphaFoldDB" id="A0A9J6F0S9"/>
<evidence type="ECO:0000256" key="1">
    <source>
        <dbReference type="ARBA" id="ARBA00022603"/>
    </source>
</evidence>
<dbReference type="CDD" id="cd02440">
    <property type="entry name" value="AdoMet_MTases"/>
    <property type="match status" value="1"/>
</dbReference>
<feature type="active site" description="Nucleophile" evidence="8">
    <location>
        <position position="561"/>
    </location>
</feature>
<evidence type="ECO:0000256" key="8">
    <source>
        <dbReference type="PROSITE-ProRule" id="PRU01024"/>
    </source>
</evidence>
<dbReference type="SMART" id="SM00360">
    <property type="entry name" value="RRM"/>
    <property type="match status" value="1"/>
</dbReference>
<evidence type="ECO:0000256" key="2">
    <source>
        <dbReference type="ARBA" id="ARBA00022679"/>
    </source>
</evidence>
<protein>
    <recommendedName>
        <fullName evidence="5">tRNA (uracil(54)-C(5))-methyltransferase</fullName>
        <ecNumber evidence="5">2.1.1.35</ecNumber>
    </recommendedName>
</protein>
<organism evidence="11 12">
    <name type="scientific">Rhipicephalus microplus</name>
    <name type="common">Cattle tick</name>
    <name type="synonym">Boophilus microplus</name>
    <dbReference type="NCBI Taxonomy" id="6941"/>
    <lineage>
        <taxon>Eukaryota</taxon>
        <taxon>Metazoa</taxon>
        <taxon>Ecdysozoa</taxon>
        <taxon>Arthropoda</taxon>
        <taxon>Chelicerata</taxon>
        <taxon>Arachnida</taxon>
        <taxon>Acari</taxon>
        <taxon>Parasitiformes</taxon>
        <taxon>Ixodida</taxon>
        <taxon>Ixodoidea</taxon>
        <taxon>Ixodidae</taxon>
        <taxon>Rhipicephalinae</taxon>
        <taxon>Rhipicephalus</taxon>
        <taxon>Boophilus</taxon>
    </lineage>
</organism>
<feature type="region of interest" description="Disordered" evidence="9">
    <location>
        <begin position="1"/>
        <end position="20"/>
    </location>
</feature>
<feature type="binding site" evidence="8">
    <location>
        <position position="533"/>
    </location>
    <ligand>
        <name>S-adenosyl-L-methionine</name>
        <dbReference type="ChEBI" id="CHEBI:59789"/>
    </ligand>
</feature>
<comment type="similarity">
    <text evidence="8">Belongs to the class I-like SAM-binding methyltransferase superfamily. RNA M5U methyltransferase family.</text>
</comment>
<dbReference type="Gene3D" id="3.30.70.330">
    <property type="match status" value="1"/>
</dbReference>
<dbReference type="SUPFAM" id="SSF53335">
    <property type="entry name" value="S-adenosyl-L-methionine-dependent methyltransferases"/>
    <property type="match status" value="1"/>
</dbReference>
<dbReference type="InterPro" id="IPR000504">
    <property type="entry name" value="RRM_dom"/>
</dbReference>
<reference evidence="11" key="2">
    <citation type="submission" date="2021-09" db="EMBL/GenBank/DDBJ databases">
        <authorList>
            <person name="Jia N."/>
            <person name="Wang J."/>
            <person name="Shi W."/>
            <person name="Du L."/>
            <person name="Sun Y."/>
            <person name="Zhan W."/>
            <person name="Jiang J."/>
            <person name="Wang Q."/>
            <person name="Zhang B."/>
            <person name="Ji P."/>
            <person name="Sakyi L.B."/>
            <person name="Cui X."/>
            <person name="Yuan T."/>
            <person name="Jiang B."/>
            <person name="Yang W."/>
            <person name="Lam T.T.-Y."/>
            <person name="Chang Q."/>
            <person name="Ding S."/>
            <person name="Wang X."/>
            <person name="Zhu J."/>
            <person name="Ruan X."/>
            <person name="Zhao L."/>
            <person name="Wei J."/>
            <person name="Que T."/>
            <person name="Du C."/>
            <person name="Cheng J."/>
            <person name="Dai P."/>
            <person name="Han X."/>
            <person name="Huang E."/>
            <person name="Gao Y."/>
            <person name="Liu J."/>
            <person name="Shao H."/>
            <person name="Ye R."/>
            <person name="Li L."/>
            <person name="Wei W."/>
            <person name="Wang X."/>
            <person name="Wang C."/>
            <person name="Huo Q."/>
            <person name="Li W."/>
            <person name="Guo W."/>
            <person name="Chen H."/>
            <person name="Chen S."/>
            <person name="Zhou L."/>
            <person name="Zhou L."/>
            <person name="Ni X."/>
            <person name="Tian J."/>
            <person name="Zhou Y."/>
            <person name="Sheng Y."/>
            <person name="Liu T."/>
            <person name="Pan Y."/>
            <person name="Xia L."/>
            <person name="Li J."/>
            <person name="Zhao F."/>
            <person name="Cao W."/>
        </authorList>
    </citation>
    <scope>NUCLEOTIDE SEQUENCE</scope>
    <source>
        <strain evidence="11">Rmic-2018</strain>
        <tissue evidence="11">Larvae</tissue>
    </source>
</reference>
<dbReference type="InterPro" id="IPR010280">
    <property type="entry name" value="U5_MeTrfase_fam"/>
</dbReference>
<evidence type="ECO:0000256" key="4">
    <source>
        <dbReference type="ARBA" id="ARBA00022884"/>
    </source>
</evidence>
<evidence type="ECO:0000256" key="9">
    <source>
        <dbReference type="SAM" id="MobiDB-lite"/>
    </source>
</evidence>
<dbReference type="GO" id="GO:0003723">
    <property type="term" value="F:RNA binding"/>
    <property type="evidence" value="ECO:0007669"/>
    <property type="project" value="UniProtKB-UniRule"/>
</dbReference>
<keyword evidence="2 8" id="KW-0808">Transferase</keyword>
<feature type="domain" description="RRM" evidence="10">
    <location>
        <begin position="84"/>
        <end position="158"/>
    </location>
</feature>
<keyword evidence="3 8" id="KW-0949">S-adenosyl-L-methionine</keyword>
<dbReference type="CDD" id="cd12439">
    <property type="entry name" value="RRM_TRMT2A"/>
    <property type="match status" value="1"/>
</dbReference>
<dbReference type="GO" id="GO:0006396">
    <property type="term" value="P:RNA processing"/>
    <property type="evidence" value="ECO:0007669"/>
    <property type="project" value="InterPro"/>
</dbReference>
<evidence type="ECO:0000259" key="10">
    <source>
        <dbReference type="PROSITE" id="PS50102"/>
    </source>
</evidence>
<evidence type="ECO:0000256" key="5">
    <source>
        <dbReference type="ARBA" id="ARBA00033763"/>
    </source>
</evidence>
<dbReference type="EMBL" id="JABSTU010000001">
    <property type="protein sequence ID" value="KAH8039832.1"/>
    <property type="molecule type" value="Genomic_DNA"/>
</dbReference>
<dbReference type="Pfam" id="PF00076">
    <property type="entry name" value="RRM_1"/>
    <property type="match status" value="1"/>
</dbReference>
<dbReference type="PROSITE" id="PS50102">
    <property type="entry name" value="RRM"/>
    <property type="match status" value="1"/>
</dbReference>
<dbReference type="InterPro" id="IPR045850">
    <property type="entry name" value="TRM2_met"/>
</dbReference>
<dbReference type="InterPro" id="IPR012677">
    <property type="entry name" value="Nucleotide-bd_a/b_plait_sf"/>
</dbReference>
<name>A0A9J6F0S9_RHIMP</name>
<feature type="binding site" evidence="8">
    <location>
        <position position="483"/>
    </location>
    <ligand>
        <name>S-adenosyl-L-methionine</name>
        <dbReference type="ChEBI" id="CHEBI:59789"/>
    </ligand>
</feature>
<accession>A0A9J6F0S9</accession>
<dbReference type="Gene3D" id="2.40.50.1070">
    <property type="match status" value="1"/>
</dbReference>
<feature type="region of interest" description="Disordered" evidence="9">
    <location>
        <begin position="36"/>
        <end position="64"/>
    </location>
</feature>
<reference evidence="11" key="1">
    <citation type="journal article" date="2020" name="Cell">
        <title>Large-Scale Comparative Analyses of Tick Genomes Elucidate Their Genetic Diversity and Vector Capacities.</title>
        <authorList>
            <consortium name="Tick Genome and Microbiome Consortium (TIGMIC)"/>
            <person name="Jia N."/>
            <person name="Wang J."/>
            <person name="Shi W."/>
            <person name="Du L."/>
            <person name="Sun Y."/>
            <person name="Zhan W."/>
            <person name="Jiang J.F."/>
            <person name="Wang Q."/>
            <person name="Zhang B."/>
            <person name="Ji P."/>
            <person name="Bell-Sakyi L."/>
            <person name="Cui X.M."/>
            <person name="Yuan T.T."/>
            <person name="Jiang B.G."/>
            <person name="Yang W.F."/>
            <person name="Lam T.T."/>
            <person name="Chang Q.C."/>
            <person name="Ding S.J."/>
            <person name="Wang X.J."/>
            <person name="Zhu J.G."/>
            <person name="Ruan X.D."/>
            <person name="Zhao L."/>
            <person name="Wei J.T."/>
            <person name="Ye R.Z."/>
            <person name="Que T.C."/>
            <person name="Du C.H."/>
            <person name="Zhou Y.H."/>
            <person name="Cheng J.X."/>
            <person name="Dai P.F."/>
            <person name="Guo W.B."/>
            <person name="Han X.H."/>
            <person name="Huang E.J."/>
            <person name="Li L.F."/>
            <person name="Wei W."/>
            <person name="Gao Y.C."/>
            <person name="Liu J.Z."/>
            <person name="Shao H.Z."/>
            <person name="Wang X."/>
            <person name="Wang C.C."/>
            <person name="Yang T.C."/>
            <person name="Huo Q.B."/>
            <person name="Li W."/>
            <person name="Chen H.Y."/>
            <person name="Chen S.E."/>
            <person name="Zhou L.G."/>
            <person name="Ni X.B."/>
            <person name="Tian J.H."/>
            <person name="Sheng Y."/>
            <person name="Liu T."/>
            <person name="Pan Y.S."/>
            <person name="Xia L.Y."/>
            <person name="Li J."/>
            <person name="Zhao F."/>
            <person name="Cao W.C."/>
        </authorList>
    </citation>
    <scope>NUCLEOTIDE SEQUENCE</scope>
    <source>
        <strain evidence="11">Rmic-2018</strain>
    </source>
</reference>
<gene>
    <name evidence="11" type="ORF">HPB51_009088</name>
</gene>
<dbReference type="PANTHER" id="PTHR45904">
    <property type="entry name" value="TRNA (URACIL-5-)-METHYLTRANSFERASE"/>
    <property type="match status" value="1"/>
</dbReference>
<feature type="binding site" evidence="8">
    <location>
        <position position="433"/>
    </location>
    <ligand>
        <name>S-adenosyl-L-methionine</name>
        <dbReference type="ChEBI" id="CHEBI:59789"/>
    </ligand>
</feature>
<dbReference type="Pfam" id="PF05958">
    <property type="entry name" value="tRNA_U5-meth_tr"/>
    <property type="match status" value="1"/>
</dbReference>
<dbReference type="VEuPathDB" id="VectorBase:LOC119181334"/>
<evidence type="ECO:0000313" key="11">
    <source>
        <dbReference type="EMBL" id="KAH8039832.1"/>
    </source>
</evidence>
<evidence type="ECO:0000256" key="3">
    <source>
        <dbReference type="ARBA" id="ARBA00022691"/>
    </source>
</evidence>
<comment type="catalytic activity">
    <reaction evidence="6">
        <text>uridine(54) in tRNA + S-adenosyl-L-methionine = 5-methyluridine(54) in tRNA + S-adenosyl-L-homocysteine + H(+)</text>
        <dbReference type="Rhea" id="RHEA:42712"/>
        <dbReference type="Rhea" id="RHEA-COMP:10167"/>
        <dbReference type="Rhea" id="RHEA-COMP:10193"/>
        <dbReference type="ChEBI" id="CHEBI:15378"/>
        <dbReference type="ChEBI" id="CHEBI:57856"/>
        <dbReference type="ChEBI" id="CHEBI:59789"/>
        <dbReference type="ChEBI" id="CHEBI:65315"/>
        <dbReference type="ChEBI" id="CHEBI:74447"/>
        <dbReference type="EC" id="2.1.1.35"/>
    </reaction>
    <physiologicalReaction direction="left-to-right" evidence="6">
        <dbReference type="Rhea" id="RHEA:42713"/>
    </physiologicalReaction>
</comment>
<keyword evidence="4 7" id="KW-0694">RNA-binding</keyword>
<dbReference type="GO" id="GO:0030697">
    <property type="term" value="F:tRNA (uracil(54)-C5)-methyltransferase activity, S-adenosyl methionine-dependent"/>
    <property type="evidence" value="ECO:0007669"/>
    <property type="project" value="UniProtKB-EC"/>
</dbReference>
<dbReference type="GO" id="GO:0032259">
    <property type="term" value="P:methylation"/>
    <property type="evidence" value="ECO:0007669"/>
    <property type="project" value="UniProtKB-KW"/>
</dbReference>
<dbReference type="InterPro" id="IPR029063">
    <property type="entry name" value="SAM-dependent_MTases_sf"/>
</dbReference>
<dbReference type="Gene3D" id="3.40.50.150">
    <property type="entry name" value="Vaccinia Virus protein VP39"/>
    <property type="match status" value="1"/>
</dbReference>
<dbReference type="PROSITE" id="PS51687">
    <property type="entry name" value="SAM_MT_RNA_M5U"/>
    <property type="match status" value="1"/>
</dbReference>
<dbReference type="SUPFAM" id="SSF54928">
    <property type="entry name" value="RNA-binding domain, RBD"/>
    <property type="match status" value="1"/>
</dbReference>
<dbReference type="EC" id="2.1.1.35" evidence="5"/>
<dbReference type="Proteomes" id="UP000821866">
    <property type="component" value="Chromosome 1"/>
</dbReference>
<comment type="caution">
    <text evidence="11">The sequence shown here is derived from an EMBL/GenBank/DDBJ whole genome shotgun (WGS) entry which is preliminary data.</text>
</comment>
<dbReference type="InterPro" id="IPR035979">
    <property type="entry name" value="RBD_domain_sf"/>
</dbReference>
<feature type="compositionally biased region" description="Low complexity" evidence="9">
    <location>
        <begin position="47"/>
        <end position="61"/>
    </location>
</feature>
<keyword evidence="1 8" id="KW-0489">Methyltransferase</keyword>
<evidence type="ECO:0000256" key="7">
    <source>
        <dbReference type="PROSITE-ProRule" id="PRU00176"/>
    </source>
</evidence>
<sequence>MSATAEINAASERVQCPKDDSEACGEVFQNSVVTASETSVEEKARVTSTSSENANAENATSEETDKVHDPYFYTKRDEFTSEVHKIEIGNLPKIFGHGQVKKLLSKTLHLKPHKIKLVNLGRFAFVSFRSEEDRENALHKIQGYKFKGCTLTVKKANPMADPLIQKRKLGEAEDAVPLKKQCDESSISERIKESVASWSDLLYQQQLEQKEEQMRKVMVKYARKLEQVNPGLKPWINKQREVHKLGVCPVEPIKASPVVDGYRNKNEFTVGRHLETGEVVVGFRISSYRQGSMSVASAADLPNVPESAKKVAQCFQEYVQQSGKEPFNPETHEGYWRQLTVRTTSKEHIMAIAVIHPQALSEEDISQEKEKLRQFFAEGSGKSAGVTSFHLQRFDKKRSDEEQPEYEHVFGTEDIEESLLGLTFQVSPDAFFQVNTPAAEVVYRTAEDVAGLSAETTLLDICCGTGTIGLSLASKVKRVYGVEVCRRAVQNAKRNAELNGIKNASFVLGKAEDVIQDVIRTAGDSEEIVAIVDPPRQGLHNKVLRTLRWTSSIKKLVYVSCNPEGALQNFLEIGAIEKKGFQEHEGDAKSCPRNFLQERTPHSVQGDDVRDDLRDHRRWVDFSEDVLRNVALDNEDSSRRRVDSGSFLALPSLSLLHKTDLGN</sequence>
<proteinExistence type="inferred from homology"/>